<feature type="domain" description="HTH lysR-type" evidence="5">
    <location>
        <begin position="6"/>
        <end position="63"/>
    </location>
</feature>
<evidence type="ECO:0000313" key="7">
    <source>
        <dbReference type="Proteomes" id="UP000000784"/>
    </source>
</evidence>
<dbReference type="GO" id="GO:0003700">
    <property type="term" value="F:DNA-binding transcription factor activity"/>
    <property type="evidence" value="ECO:0007669"/>
    <property type="project" value="InterPro"/>
</dbReference>
<dbReference type="STRING" id="398578.Daci_1544"/>
<comment type="similarity">
    <text evidence="1">Belongs to the LysR transcriptional regulatory family.</text>
</comment>
<dbReference type="GeneID" id="24119004"/>
<dbReference type="Proteomes" id="UP000000784">
    <property type="component" value="Chromosome"/>
</dbReference>
<dbReference type="EMBL" id="CP000884">
    <property type="protein sequence ID" value="ABX34188.1"/>
    <property type="molecule type" value="Genomic_DNA"/>
</dbReference>
<dbReference type="Gene3D" id="1.10.10.10">
    <property type="entry name" value="Winged helix-like DNA-binding domain superfamily/Winged helix DNA-binding domain"/>
    <property type="match status" value="1"/>
</dbReference>
<name>A9BUT0_DELAS</name>
<dbReference type="Pfam" id="PF00126">
    <property type="entry name" value="HTH_1"/>
    <property type="match status" value="1"/>
</dbReference>
<dbReference type="PRINTS" id="PR00039">
    <property type="entry name" value="HTHLYSR"/>
</dbReference>
<dbReference type="HOGENOM" id="CLU_039613_39_0_4"/>
<dbReference type="PANTHER" id="PTHR30118">
    <property type="entry name" value="HTH-TYPE TRANSCRIPTIONAL REGULATOR LEUO-RELATED"/>
    <property type="match status" value="1"/>
</dbReference>
<dbReference type="AlphaFoldDB" id="A9BUT0"/>
<evidence type="ECO:0000259" key="5">
    <source>
        <dbReference type="PROSITE" id="PS50931"/>
    </source>
</evidence>
<dbReference type="GO" id="GO:0003677">
    <property type="term" value="F:DNA binding"/>
    <property type="evidence" value="ECO:0007669"/>
    <property type="project" value="UniProtKB-KW"/>
</dbReference>
<organism evidence="6 7">
    <name type="scientific">Delftia acidovorans (strain DSM 14801 / SPH-1)</name>
    <dbReference type="NCBI Taxonomy" id="398578"/>
    <lineage>
        <taxon>Bacteria</taxon>
        <taxon>Pseudomonadati</taxon>
        <taxon>Pseudomonadota</taxon>
        <taxon>Betaproteobacteria</taxon>
        <taxon>Burkholderiales</taxon>
        <taxon>Comamonadaceae</taxon>
        <taxon>Delftia</taxon>
    </lineage>
</organism>
<dbReference type="SUPFAM" id="SSF53850">
    <property type="entry name" value="Periplasmic binding protein-like II"/>
    <property type="match status" value="1"/>
</dbReference>
<dbReference type="InterPro" id="IPR036388">
    <property type="entry name" value="WH-like_DNA-bd_sf"/>
</dbReference>
<evidence type="ECO:0000256" key="4">
    <source>
        <dbReference type="ARBA" id="ARBA00023163"/>
    </source>
</evidence>
<dbReference type="InterPro" id="IPR036390">
    <property type="entry name" value="WH_DNA-bd_sf"/>
</dbReference>
<dbReference type="Pfam" id="PF03466">
    <property type="entry name" value="LysR_substrate"/>
    <property type="match status" value="1"/>
</dbReference>
<reference evidence="7" key="2">
    <citation type="submission" date="2007-11" db="EMBL/GenBank/DDBJ databases">
        <title>Complete sequence of Delftia acidovorans DSM 14801 / SPH-1.</title>
        <authorList>
            <person name="Copeland A."/>
            <person name="Lucas S."/>
            <person name="Lapidus A."/>
            <person name="Barry K."/>
            <person name="Glavina del Rio T."/>
            <person name="Dalin E."/>
            <person name="Tice H."/>
            <person name="Pitluck S."/>
            <person name="Lowry S."/>
            <person name="Clum A."/>
            <person name="Schmutz J."/>
            <person name="Larimer F."/>
            <person name="Land M."/>
            <person name="Hauser L."/>
            <person name="Kyrpides N."/>
            <person name="Kim E."/>
            <person name="Schleheck D."/>
            <person name="Richardson P."/>
        </authorList>
    </citation>
    <scope>NUCLEOTIDE SEQUENCE [LARGE SCALE GENOMIC DNA]</scope>
    <source>
        <strain evidence="7">DSM 14801 / SPH-1</strain>
    </source>
</reference>
<keyword evidence="3" id="KW-0238">DNA-binding</keyword>
<protein>
    <submittedName>
        <fullName evidence="6">Transcriptional regulator, LysR family</fullName>
    </submittedName>
</protein>
<dbReference type="PROSITE" id="PS50931">
    <property type="entry name" value="HTH_LYSR"/>
    <property type="match status" value="1"/>
</dbReference>
<dbReference type="SUPFAM" id="SSF46785">
    <property type="entry name" value="Winged helix' DNA-binding domain"/>
    <property type="match status" value="1"/>
</dbReference>
<dbReference type="Gene3D" id="3.40.190.10">
    <property type="entry name" value="Periplasmic binding protein-like II"/>
    <property type="match status" value="2"/>
</dbReference>
<dbReference type="PANTHER" id="PTHR30118:SF15">
    <property type="entry name" value="TRANSCRIPTIONAL REGULATORY PROTEIN"/>
    <property type="match status" value="1"/>
</dbReference>
<keyword evidence="4" id="KW-0804">Transcription</keyword>
<gene>
    <name evidence="6" type="ordered locus">Daci_1544</name>
</gene>
<dbReference type="eggNOG" id="COG0583">
    <property type="taxonomic scope" value="Bacteria"/>
</dbReference>
<keyword evidence="7" id="KW-1185">Reference proteome</keyword>
<evidence type="ECO:0000256" key="1">
    <source>
        <dbReference type="ARBA" id="ARBA00009437"/>
    </source>
</evidence>
<reference evidence="6 7" key="1">
    <citation type="journal article" date="2004" name="Appl. Environ. Microbiol.">
        <title>Mineralization of individual congeners of linear alkylbenzenesulfonate by defined pairs of heterotrophic bacteria.</title>
        <authorList>
            <person name="Schleheck D."/>
            <person name="Knepper T.P."/>
            <person name="Fischer K."/>
            <person name="Cook A.M."/>
        </authorList>
    </citation>
    <scope>NUCLEOTIDE SEQUENCE [LARGE SCALE GENOMIC DNA]</scope>
    <source>
        <strain evidence="7">DSM 14801 / SPH-1</strain>
    </source>
</reference>
<dbReference type="InterPro" id="IPR005119">
    <property type="entry name" value="LysR_subst-bd"/>
</dbReference>
<dbReference type="InterPro" id="IPR050389">
    <property type="entry name" value="LysR-type_TF"/>
</dbReference>
<evidence type="ECO:0000256" key="2">
    <source>
        <dbReference type="ARBA" id="ARBA00023015"/>
    </source>
</evidence>
<evidence type="ECO:0000313" key="6">
    <source>
        <dbReference type="EMBL" id="ABX34188.1"/>
    </source>
</evidence>
<proteinExistence type="inferred from homology"/>
<sequence>MDIKNLDLNLLRVFDAVYRHCSVSRAAEELGMSQPAASQAVTRLRLLLGNPLFERAHAGVRPTPRAERLALAVRQALEVLEVAMSEAQSFEPLQARQRFRIHLSDIGEARFLPPLMQALHQRAPHVQLETLPMPLDGIADALDRGTLDIAIGFLPGGTRTRQTVLLSDHYGVLLRSGHPALAHLPEGAPLALATLRQLDFAAVRSHSETLRILQALRLDERIRLSAAHFMAVPSIVGKTDLAVIMPAEIAAGFVERGGYAVRDADLPDHHFDVSLHWSWRFEQEPAKRWLRELVCELFQQPRHREAAAP</sequence>
<keyword evidence="2" id="KW-0805">Transcription regulation</keyword>
<dbReference type="InterPro" id="IPR000847">
    <property type="entry name" value="LysR_HTH_N"/>
</dbReference>
<accession>A9BUT0</accession>
<dbReference type="RefSeq" id="WP_012203474.1">
    <property type="nucleotide sequence ID" value="NC_010002.1"/>
</dbReference>
<evidence type="ECO:0000256" key="3">
    <source>
        <dbReference type="ARBA" id="ARBA00023125"/>
    </source>
</evidence>
<dbReference type="CDD" id="cd08459">
    <property type="entry name" value="PBP2_DntR_NahR_LinR_like"/>
    <property type="match status" value="1"/>
</dbReference>
<dbReference type="KEGG" id="dac:Daci_1544"/>